<organism evidence="7 8">
    <name type="scientific">Solicola gregarius</name>
    <dbReference type="NCBI Taxonomy" id="2908642"/>
    <lineage>
        <taxon>Bacteria</taxon>
        <taxon>Bacillati</taxon>
        <taxon>Actinomycetota</taxon>
        <taxon>Actinomycetes</taxon>
        <taxon>Propionibacteriales</taxon>
        <taxon>Nocardioidaceae</taxon>
        <taxon>Solicola</taxon>
    </lineage>
</organism>
<dbReference type="Proteomes" id="UP001164390">
    <property type="component" value="Chromosome"/>
</dbReference>
<dbReference type="Pfam" id="PF05175">
    <property type="entry name" value="MTS"/>
    <property type="match status" value="1"/>
</dbReference>
<dbReference type="GO" id="GO:0032259">
    <property type="term" value="P:methylation"/>
    <property type="evidence" value="ECO:0007669"/>
    <property type="project" value="UniProtKB-KW"/>
</dbReference>
<name>A0AA46TEH7_9ACTN</name>
<dbReference type="CDD" id="cd02440">
    <property type="entry name" value="AdoMet_MTases"/>
    <property type="match status" value="1"/>
</dbReference>
<comment type="similarity">
    <text evidence="1">Belongs to the eukaryotic/archaeal PrmC-related family.</text>
</comment>
<dbReference type="KEGG" id="sgrg:L0C25_12505"/>
<dbReference type="EMBL" id="CP094970">
    <property type="protein sequence ID" value="UYM03379.1"/>
    <property type="molecule type" value="Genomic_DNA"/>
</dbReference>
<keyword evidence="2 7" id="KW-0489">Methyltransferase</keyword>
<dbReference type="GO" id="GO:0035657">
    <property type="term" value="C:eRF1 methyltransferase complex"/>
    <property type="evidence" value="ECO:0007669"/>
    <property type="project" value="TreeGrafter"/>
</dbReference>
<evidence type="ECO:0000313" key="8">
    <source>
        <dbReference type="Proteomes" id="UP001164390"/>
    </source>
</evidence>
<gene>
    <name evidence="7" type="ORF">L0C25_12505</name>
</gene>
<evidence type="ECO:0000256" key="4">
    <source>
        <dbReference type="ARBA" id="ARBA00022691"/>
    </source>
</evidence>
<dbReference type="GO" id="GO:0008170">
    <property type="term" value="F:N-methyltransferase activity"/>
    <property type="evidence" value="ECO:0007669"/>
    <property type="project" value="UniProtKB-ARBA"/>
</dbReference>
<dbReference type="GO" id="GO:0008276">
    <property type="term" value="F:protein methyltransferase activity"/>
    <property type="evidence" value="ECO:0007669"/>
    <property type="project" value="TreeGrafter"/>
</dbReference>
<dbReference type="InterPro" id="IPR002052">
    <property type="entry name" value="DNA_methylase_N6_adenine_CS"/>
</dbReference>
<dbReference type="PROSITE" id="PS00092">
    <property type="entry name" value="N6_MTASE"/>
    <property type="match status" value="1"/>
</dbReference>
<protein>
    <submittedName>
        <fullName evidence="7">Class I SAM-dependent methyltransferase</fullName>
    </submittedName>
</protein>
<evidence type="ECO:0000259" key="5">
    <source>
        <dbReference type="Pfam" id="PF05175"/>
    </source>
</evidence>
<proteinExistence type="inferred from homology"/>
<dbReference type="InterPro" id="IPR052190">
    <property type="entry name" value="Euk-Arch_PrmC-MTase"/>
</dbReference>
<evidence type="ECO:0000256" key="3">
    <source>
        <dbReference type="ARBA" id="ARBA00022679"/>
    </source>
</evidence>
<keyword evidence="4" id="KW-0949">S-adenosyl-L-methionine</keyword>
<dbReference type="AlphaFoldDB" id="A0AA46TEH7"/>
<dbReference type="InterPro" id="IPR029063">
    <property type="entry name" value="SAM-dependent_MTases_sf"/>
</dbReference>
<dbReference type="SUPFAM" id="SSF53335">
    <property type="entry name" value="S-adenosyl-L-methionine-dependent methyltransferases"/>
    <property type="match status" value="1"/>
</dbReference>
<dbReference type="GO" id="GO:0003676">
    <property type="term" value="F:nucleic acid binding"/>
    <property type="evidence" value="ECO:0007669"/>
    <property type="project" value="InterPro"/>
</dbReference>
<sequence>MIDDRTAAELRDALLEADFTPQSVGELLGTPAHRALLRNETTPALRATGDGSALSTLTRLFSLQRPVDATAADHALPGLVDRLCLAGMLERTVSEVRARVDVRPYGDEEHDWWVVCDLTPGLDGADRAVPTDHVLGISEASMTLAQLTIRDSVDSALDLGAGCGVQSLHLGTHAGRVVGTDVNQRALSMARATARINGIEVDVRDGSLFTPVEGEQFDLIVTNPPFVISPGTGERLVYRDSGMPGDELVRRLVTDAPAYLRPGGWLQLLGNWAHRGGRSWDDRLEEWLDDTGCDAWVLQREVVDLPTYVELWLADAGLHGTPQYRERYDTWLSWFDDEGIEAVGFGWMCLQRTDRDQPVVRLEDWPAAIEQPVAPQVSAWSRAVDESAAPDDEVLGMRLRQRELVQEQQSAPGADDPERIVVRQLHGFRRARQVDTVTAGLIGACDGELSVGQILDALAQILDRDSVELRAAYADDVRSLLMDGYLTADLR</sequence>
<evidence type="ECO:0000256" key="1">
    <source>
        <dbReference type="ARBA" id="ARBA00006149"/>
    </source>
</evidence>
<reference evidence="7" key="1">
    <citation type="submission" date="2022-01" db="EMBL/GenBank/DDBJ databases">
        <title>Nocardioidaceae gen. sp. A5X3R13.</title>
        <authorList>
            <person name="Lopez Marin M.A."/>
            <person name="Uhlik O."/>
        </authorList>
    </citation>
    <scope>NUCLEOTIDE SEQUENCE</scope>
    <source>
        <strain evidence="7">A5X3R13</strain>
    </source>
</reference>
<dbReference type="PANTHER" id="PTHR45875:SF1">
    <property type="entry name" value="METHYLTRANSFERASE N6AMT1"/>
    <property type="match status" value="1"/>
</dbReference>
<evidence type="ECO:0000259" key="6">
    <source>
        <dbReference type="Pfam" id="PF23186"/>
    </source>
</evidence>
<dbReference type="InterPro" id="IPR007848">
    <property type="entry name" value="Small_mtfrase_dom"/>
</dbReference>
<dbReference type="Gene3D" id="3.40.50.150">
    <property type="entry name" value="Vaccinia Virus protein VP39"/>
    <property type="match status" value="1"/>
</dbReference>
<feature type="domain" description="Methyltransferase small" evidence="5">
    <location>
        <begin position="150"/>
        <end position="271"/>
    </location>
</feature>
<keyword evidence="8" id="KW-1185">Reference proteome</keyword>
<evidence type="ECO:0000313" key="7">
    <source>
        <dbReference type="EMBL" id="UYM03379.1"/>
    </source>
</evidence>
<feature type="domain" description="DUF7059" evidence="6">
    <location>
        <begin position="16"/>
        <end position="98"/>
    </location>
</feature>
<evidence type="ECO:0000256" key="2">
    <source>
        <dbReference type="ARBA" id="ARBA00022603"/>
    </source>
</evidence>
<dbReference type="Pfam" id="PF23186">
    <property type="entry name" value="DUF7059"/>
    <property type="match status" value="1"/>
</dbReference>
<accession>A0AA46TEH7</accession>
<dbReference type="GO" id="GO:0008757">
    <property type="term" value="F:S-adenosylmethionine-dependent methyltransferase activity"/>
    <property type="evidence" value="ECO:0007669"/>
    <property type="project" value="TreeGrafter"/>
</dbReference>
<dbReference type="RefSeq" id="WP_271631984.1">
    <property type="nucleotide sequence ID" value="NZ_CP094970.1"/>
</dbReference>
<dbReference type="PANTHER" id="PTHR45875">
    <property type="entry name" value="METHYLTRANSFERASE N6AMT1"/>
    <property type="match status" value="1"/>
</dbReference>
<dbReference type="InterPro" id="IPR055487">
    <property type="entry name" value="DUF7059"/>
</dbReference>
<keyword evidence="3" id="KW-0808">Transferase</keyword>